<dbReference type="AlphaFoldDB" id="A0A371DW96"/>
<feature type="compositionally biased region" description="Basic and acidic residues" evidence="1">
    <location>
        <begin position="31"/>
        <end position="52"/>
    </location>
</feature>
<evidence type="ECO:0000313" key="2">
    <source>
        <dbReference type="EMBL" id="RDX56794.1"/>
    </source>
</evidence>
<feature type="region of interest" description="Disordered" evidence="1">
    <location>
        <begin position="1"/>
        <end position="93"/>
    </location>
</feature>
<gene>
    <name evidence="2" type="ORF">OH76DRAFT_417960</name>
</gene>
<dbReference type="EMBL" id="KZ857380">
    <property type="protein sequence ID" value="RDX56794.1"/>
    <property type="molecule type" value="Genomic_DNA"/>
</dbReference>
<accession>A0A371DW96</accession>
<evidence type="ECO:0000256" key="1">
    <source>
        <dbReference type="SAM" id="MobiDB-lite"/>
    </source>
</evidence>
<organism evidence="2 3">
    <name type="scientific">Lentinus brumalis</name>
    <dbReference type="NCBI Taxonomy" id="2498619"/>
    <lineage>
        <taxon>Eukaryota</taxon>
        <taxon>Fungi</taxon>
        <taxon>Dikarya</taxon>
        <taxon>Basidiomycota</taxon>
        <taxon>Agaricomycotina</taxon>
        <taxon>Agaricomycetes</taxon>
        <taxon>Polyporales</taxon>
        <taxon>Polyporaceae</taxon>
        <taxon>Lentinus</taxon>
    </lineage>
</organism>
<name>A0A371DW96_9APHY</name>
<reference evidence="2 3" key="1">
    <citation type="journal article" date="2018" name="Biotechnol. Biofuels">
        <title>Integrative visual omics of the white-rot fungus Polyporus brumalis exposes the biotechnological potential of its oxidative enzymes for delignifying raw plant biomass.</title>
        <authorList>
            <person name="Miyauchi S."/>
            <person name="Rancon A."/>
            <person name="Drula E."/>
            <person name="Hage H."/>
            <person name="Chaduli D."/>
            <person name="Favel A."/>
            <person name="Grisel S."/>
            <person name="Henrissat B."/>
            <person name="Herpoel-Gimbert I."/>
            <person name="Ruiz-Duenas F.J."/>
            <person name="Chevret D."/>
            <person name="Hainaut M."/>
            <person name="Lin J."/>
            <person name="Wang M."/>
            <person name="Pangilinan J."/>
            <person name="Lipzen A."/>
            <person name="Lesage-Meessen L."/>
            <person name="Navarro D."/>
            <person name="Riley R."/>
            <person name="Grigoriev I.V."/>
            <person name="Zhou S."/>
            <person name="Raouche S."/>
            <person name="Rosso M.N."/>
        </authorList>
    </citation>
    <scope>NUCLEOTIDE SEQUENCE [LARGE SCALE GENOMIC DNA]</scope>
    <source>
        <strain evidence="2 3">BRFM 1820</strain>
    </source>
</reference>
<sequence length="165" mass="18170">MGISRRSLELTGTLRIGATSVDSSSSSGGKVEQEGEKPVGHPASQHESREPTLDYLDPPSDHVQAAAAPVDHPAPSRGVKRKSPDCPAVRARVPPRGVTYAQADEDLVKQEEIDLIHDILNNPEQFDRNSRAYLKQRKDTLEKRLVKRDPSPLRVPVRGEIIDLT</sequence>
<dbReference type="Proteomes" id="UP000256964">
    <property type="component" value="Unassembled WGS sequence"/>
</dbReference>
<dbReference type="OrthoDB" id="10578502at2759"/>
<evidence type="ECO:0000313" key="3">
    <source>
        <dbReference type="Proteomes" id="UP000256964"/>
    </source>
</evidence>
<protein>
    <submittedName>
        <fullName evidence="2">Uncharacterized protein</fullName>
    </submittedName>
</protein>
<proteinExistence type="predicted"/>
<keyword evidence="3" id="KW-1185">Reference proteome</keyword>